<dbReference type="PANTHER" id="PTHR43751:SF3">
    <property type="entry name" value="SULFATASE N-TERMINAL DOMAIN-CONTAINING PROTEIN"/>
    <property type="match status" value="1"/>
</dbReference>
<dbReference type="SUPFAM" id="SSF53649">
    <property type="entry name" value="Alkaline phosphatase-like"/>
    <property type="match status" value="1"/>
</dbReference>
<protein>
    <submittedName>
        <fullName evidence="2">Arylsulfatase A</fullName>
    </submittedName>
</protein>
<evidence type="ECO:0000313" key="3">
    <source>
        <dbReference type="Proteomes" id="UP000198384"/>
    </source>
</evidence>
<evidence type="ECO:0000259" key="1">
    <source>
        <dbReference type="Pfam" id="PF00884"/>
    </source>
</evidence>
<dbReference type="InterPro" id="IPR052701">
    <property type="entry name" value="GAG_Ulvan_Degrading_Sulfatases"/>
</dbReference>
<keyword evidence="3" id="KW-1185">Reference proteome</keyword>
<gene>
    <name evidence="2" type="ORF">SAMN06265371_10513</name>
</gene>
<dbReference type="InterPro" id="IPR017850">
    <property type="entry name" value="Alkaline_phosphatase_core_sf"/>
</dbReference>
<dbReference type="PROSITE" id="PS51257">
    <property type="entry name" value="PROKAR_LIPOPROTEIN"/>
    <property type="match status" value="1"/>
</dbReference>
<sequence length="495" mass="56233">MKKIKYVLYVMFFTASLYSCKNERNSKNEIQPEEEKQIQPNIIYILADDLGYADVGVYGQTKFDTPNIDKLAKEGMLFTQHYAGSTVCAPSRSVLLSGKHTGHTSIRGNKELIPEGQHPLDAETYTIAEMLKDAGYSTGAYGKWGLGFVGSEGDPNKQGFDEFYGYYCQRQAHRYYPEHLWHNNEKIALEGNEGFKNTNTYSGYLIHEKALNFIETNKDKPFFLFYPNVAPHAELIVPETELEKFRGEFEEKPFINNDAGANYGDENFEVKYYTSQPEPRATFAAMVALLDQQVGDIMVKLKELGLDENTIIIFSSDNGPHKEGGADPDFFRSNGDLKGYKRDLYEGGVRVPMIVRWPTKIKSGSESDHISAFWDIMPTLADATGAQASENIDGISFLPELLGKEQKKHDFLYWEFHEQGGKMAVRKGIWKAVKLNCFNEAKTKVELYNLSVDVGEENNIASQHPEIVKELVEIMEREHIENEDFPFRANVANNY</sequence>
<dbReference type="PANTHER" id="PTHR43751">
    <property type="entry name" value="SULFATASE"/>
    <property type="match status" value="1"/>
</dbReference>
<reference evidence="2 3" key="1">
    <citation type="submission" date="2017-06" db="EMBL/GenBank/DDBJ databases">
        <authorList>
            <person name="Kim H.J."/>
            <person name="Triplett B.A."/>
        </authorList>
    </citation>
    <scope>NUCLEOTIDE SEQUENCE [LARGE SCALE GENOMIC DNA]</scope>
    <source>
        <strain evidence="2 3">DSM 29150</strain>
    </source>
</reference>
<organism evidence="2 3">
    <name type="scientific">Lutibacter agarilyticus</name>
    <dbReference type="NCBI Taxonomy" id="1109740"/>
    <lineage>
        <taxon>Bacteria</taxon>
        <taxon>Pseudomonadati</taxon>
        <taxon>Bacteroidota</taxon>
        <taxon>Flavobacteriia</taxon>
        <taxon>Flavobacteriales</taxon>
        <taxon>Flavobacteriaceae</taxon>
        <taxon>Lutibacter</taxon>
    </lineage>
</organism>
<feature type="domain" description="Sulfatase N-terminal" evidence="1">
    <location>
        <begin position="40"/>
        <end position="386"/>
    </location>
</feature>
<dbReference type="CDD" id="cd16145">
    <property type="entry name" value="ARS_like"/>
    <property type="match status" value="1"/>
</dbReference>
<dbReference type="Proteomes" id="UP000198384">
    <property type="component" value="Unassembled WGS sequence"/>
</dbReference>
<dbReference type="InterPro" id="IPR000917">
    <property type="entry name" value="Sulfatase_N"/>
</dbReference>
<dbReference type="RefSeq" id="WP_089381523.1">
    <property type="nucleotide sequence ID" value="NZ_FZNT01000005.1"/>
</dbReference>
<proteinExistence type="predicted"/>
<accession>A0A238X6M2</accession>
<dbReference type="AlphaFoldDB" id="A0A238X6M2"/>
<dbReference type="Gene3D" id="3.40.720.10">
    <property type="entry name" value="Alkaline Phosphatase, subunit A"/>
    <property type="match status" value="1"/>
</dbReference>
<dbReference type="EMBL" id="FZNT01000005">
    <property type="protein sequence ID" value="SNR54350.1"/>
    <property type="molecule type" value="Genomic_DNA"/>
</dbReference>
<dbReference type="Pfam" id="PF00884">
    <property type="entry name" value="Sulfatase"/>
    <property type="match status" value="1"/>
</dbReference>
<name>A0A238X6M2_9FLAO</name>
<dbReference type="OrthoDB" id="9765065at2"/>
<evidence type="ECO:0000313" key="2">
    <source>
        <dbReference type="EMBL" id="SNR54350.1"/>
    </source>
</evidence>
<dbReference type="Gene3D" id="3.30.1120.10">
    <property type="match status" value="1"/>
</dbReference>